<evidence type="ECO:0000313" key="4">
    <source>
        <dbReference type="EMBL" id="USR93148.1"/>
    </source>
</evidence>
<organism evidence="4 5">
    <name type="scientific">Phormidium yuhuli AB48</name>
    <dbReference type="NCBI Taxonomy" id="2940671"/>
    <lineage>
        <taxon>Bacteria</taxon>
        <taxon>Bacillati</taxon>
        <taxon>Cyanobacteriota</taxon>
        <taxon>Cyanophyceae</taxon>
        <taxon>Oscillatoriophycideae</taxon>
        <taxon>Oscillatoriales</taxon>
        <taxon>Oscillatoriaceae</taxon>
        <taxon>Phormidium</taxon>
        <taxon>Phormidium yuhuli</taxon>
    </lineage>
</organism>
<dbReference type="Pfam" id="PF05532">
    <property type="entry name" value="CsbD"/>
    <property type="match status" value="1"/>
</dbReference>
<accession>A0ABY5AV36</accession>
<sequence>MGLDDKMKAAAQNLEGKAQEAAGKMTDNREAQAKGKAKQVEAQARKAGEDLKDGLKDAID</sequence>
<evidence type="ECO:0000259" key="3">
    <source>
        <dbReference type="Pfam" id="PF05532"/>
    </source>
</evidence>
<feature type="domain" description="CsbD-like" evidence="3">
    <location>
        <begin position="5"/>
        <end position="57"/>
    </location>
</feature>
<dbReference type="EMBL" id="CP098611">
    <property type="protein sequence ID" value="USR93148.1"/>
    <property type="molecule type" value="Genomic_DNA"/>
</dbReference>
<dbReference type="Proteomes" id="UP001056708">
    <property type="component" value="Chromosome"/>
</dbReference>
<feature type="region of interest" description="Disordered" evidence="2">
    <location>
        <begin position="1"/>
        <end position="60"/>
    </location>
</feature>
<dbReference type="Gene3D" id="1.10.1470.10">
    <property type="entry name" value="YjbJ"/>
    <property type="match status" value="1"/>
</dbReference>
<comment type="similarity">
    <text evidence="1">Belongs to the UPF0337 (CsbD) family.</text>
</comment>
<dbReference type="InterPro" id="IPR008462">
    <property type="entry name" value="CsbD"/>
</dbReference>
<dbReference type="SUPFAM" id="SSF69047">
    <property type="entry name" value="Hypothetical protein YjbJ"/>
    <property type="match status" value="1"/>
</dbReference>
<evidence type="ECO:0000256" key="1">
    <source>
        <dbReference type="ARBA" id="ARBA00009129"/>
    </source>
</evidence>
<evidence type="ECO:0000256" key="2">
    <source>
        <dbReference type="SAM" id="MobiDB-lite"/>
    </source>
</evidence>
<feature type="compositionally biased region" description="Basic and acidic residues" evidence="2">
    <location>
        <begin position="43"/>
        <end position="60"/>
    </location>
</feature>
<keyword evidence="5" id="KW-1185">Reference proteome</keyword>
<proteinExistence type="inferred from homology"/>
<name>A0ABY5AV36_9CYAN</name>
<gene>
    <name evidence="4" type="ORF">NEA10_10290</name>
</gene>
<evidence type="ECO:0000313" key="5">
    <source>
        <dbReference type="Proteomes" id="UP001056708"/>
    </source>
</evidence>
<protein>
    <submittedName>
        <fullName evidence="4">CsbD family protein</fullName>
    </submittedName>
</protein>
<dbReference type="InterPro" id="IPR036629">
    <property type="entry name" value="YjbJ_sf"/>
</dbReference>
<reference evidence="4" key="1">
    <citation type="submission" date="2022-06" db="EMBL/GenBank/DDBJ databases">
        <title>Genome sequence of Phormidium yuhuli AB48 isolated from an industrial photobioreactor environment.</title>
        <authorList>
            <person name="Qiu Y."/>
            <person name="Noonan A.J.C."/>
            <person name="Dofher K."/>
            <person name="Koch M."/>
            <person name="Kieft B."/>
            <person name="Lin X."/>
            <person name="Ziels R.M."/>
            <person name="Hallam S.J."/>
        </authorList>
    </citation>
    <scope>NUCLEOTIDE SEQUENCE</scope>
    <source>
        <strain evidence="4">AB48</strain>
    </source>
</reference>